<reference evidence="1 2" key="1">
    <citation type="journal article" date="2021" name="Sci. Rep.">
        <title>The distribution of antibiotic resistance genes in chicken gut microbiota commensals.</title>
        <authorList>
            <person name="Juricova H."/>
            <person name="Matiasovicova J."/>
            <person name="Kubasova T."/>
            <person name="Cejkova D."/>
            <person name="Rychlik I."/>
        </authorList>
    </citation>
    <scope>NUCLEOTIDE SEQUENCE [LARGE SCALE GENOMIC DNA]</scope>
    <source>
        <strain evidence="1 2">An819</strain>
    </source>
</reference>
<protein>
    <submittedName>
        <fullName evidence="1">Smalltalk protein</fullName>
    </submittedName>
</protein>
<dbReference type="NCBIfam" id="NF033879">
    <property type="entry name" value="smalltalk"/>
    <property type="match status" value="1"/>
</dbReference>
<evidence type="ECO:0000313" key="2">
    <source>
        <dbReference type="Proteomes" id="UP000764045"/>
    </source>
</evidence>
<sequence>MKNNTWQTVIKVIIAVASALLGALGATAAKAAF</sequence>
<dbReference type="AlphaFoldDB" id="A0A938WFN1"/>
<dbReference type="Proteomes" id="UP000764045">
    <property type="component" value="Unassembled WGS sequence"/>
</dbReference>
<gene>
    <name evidence="1" type="ORF">H6B30_00405</name>
</gene>
<dbReference type="RefSeq" id="WP_205106789.1">
    <property type="nucleotide sequence ID" value="NZ_JACJJL010000001.1"/>
</dbReference>
<proteinExistence type="predicted"/>
<dbReference type="EMBL" id="JACJJL010000001">
    <property type="protein sequence ID" value="MBM6660226.1"/>
    <property type="molecule type" value="Genomic_DNA"/>
</dbReference>
<dbReference type="Pfam" id="PF20096">
    <property type="entry name" value="DUF6486"/>
    <property type="match status" value="1"/>
</dbReference>
<comment type="caution">
    <text evidence="1">The sequence shown here is derived from an EMBL/GenBank/DDBJ whole genome shotgun (WGS) entry which is preliminary data.</text>
</comment>
<organism evidence="1 2">
    <name type="scientific">Marseilla massiliensis</name>
    <dbReference type="NCBI Taxonomy" id="1841864"/>
    <lineage>
        <taxon>Bacteria</taxon>
        <taxon>Pseudomonadati</taxon>
        <taxon>Bacteroidota</taxon>
        <taxon>Bacteroidia</taxon>
        <taxon>Bacteroidales</taxon>
        <taxon>Prevotellaceae</taxon>
        <taxon>Marseilla</taxon>
    </lineage>
</organism>
<evidence type="ECO:0000313" key="1">
    <source>
        <dbReference type="EMBL" id="MBM6660226.1"/>
    </source>
</evidence>
<dbReference type="InterPro" id="IPR045505">
    <property type="entry name" value="DUF6486"/>
</dbReference>
<keyword evidence="2" id="KW-1185">Reference proteome</keyword>
<accession>A0A938WFN1</accession>
<name>A0A938WFN1_9BACT</name>